<dbReference type="EMBL" id="CAXLJM020000025">
    <property type="protein sequence ID" value="CAL8092289.1"/>
    <property type="molecule type" value="Genomic_DNA"/>
</dbReference>
<keyword evidence="3" id="KW-0847">Vitamin C</keyword>
<evidence type="ECO:0000256" key="7">
    <source>
        <dbReference type="SAM" id="Phobius"/>
    </source>
</evidence>
<sequence>MPSSTSHIKLGSILFNVLISTALITLFFTSFVWSTATAQNGMRVLPRRNEHFSVGALNSFGDLYRWALNEREIYATVNFLLESRPCVHNHHEAILQTEVINNYIQDFDSSILVHLQGLKAVSPNEKTERRNTPILSIDNYGELVASSLNLVYGMTHRFQKYGEALQEFISENLDSEDIISFHCNESVQPIFEERWPGTPENDMVILSILATYEMHNTFTNGDPDYGDEQNFIGFISPETKSPGRFTGEMQFAIGEMAVMLHYYVEAFDWLNEARWQTIVQGDASISRKFIDDTKENAVYRHNLNLDRVASSSSKAVVDGRFYRDKISLAQANTPMEAHWNKNKDVGFTWHKPELTLAFPKMRDFTMWALCSNRELQSEAVKARLKCYLDRKKHPWLFINPLRVEVVADYPLEILLFHDILGEQLMSRIVEKLDESEKYESVVGNSEAGESPYNFFAKQLKRSSVTSWIEDDAFPKLKHISEVATGLVASLPHLKNQAERFQAVEYVVGRHYTAHRDADPVQIETPELYNWVFENGGIRTATLLYYLNDVEKGGQTVFINARVGVAPKKGSAIFWFDCVI</sequence>
<comment type="caution">
    <text evidence="9">The sequence shown here is derived from an EMBL/GenBank/DDBJ whole genome shotgun (WGS) entry which is preliminary data.</text>
</comment>
<dbReference type="InterPro" id="IPR045054">
    <property type="entry name" value="P4HA-like"/>
</dbReference>
<evidence type="ECO:0000256" key="5">
    <source>
        <dbReference type="ARBA" id="ARBA00023002"/>
    </source>
</evidence>
<comment type="cofactor">
    <cofactor evidence="1">
        <name>L-ascorbate</name>
        <dbReference type="ChEBI" id="CHEBI:38290"/>
    </cofactor>
</comment>
<reference evidence="9 10" key="1">
    <citation type="submission" date="2024-08" db="EMBL/GenBank/DDBJ databases">
        <authorList>
            <person name="Cucini C."/>
            <person name="Frati F."/>
        </authorList>
    </citation>
    <scope>NUCLEOTIDE SEQUENCE [LARGE SCALE GENOMIC DNA]</scope>
</reference>
<dbReference type="PANTHER" id="PTHR10869">
    <property type="entry name" value="PROLYL 4-HYDROXYLASE ALPHA SUBUNIT"/>
    <property type="match status" value="1"/>
</dbReference>
<dbReference type="PANTHER" id="PTHR10869:SF244">
    <property type="entry name" value="PROLYL 4-HYDROXYLASE SUBUNIT ALPHA-2"/>
    <property type="match status" value="1"/>
</dbReference>
<evidence type="ECO:0000313" key="10">
    <source>
        <dbReference type="Proteomes" id="UP001642540"/>
    </source>
</evidence>
<dbReference type="SMART" id="SM00702">
    <property type="entry name" value="P4Hc"/>
    <property type="match status" value="1"/>
</dbReference>
<keyword evidence="7" id="KW-0472">Membrane</keyword>
<dbReference type="Proteomes" id="UP001642540">
    <property type="component" value="Unassembled WGS sequence"/>
</dbReference>
<evidence type="ECO:0000256" key="4">
    <source>
        <dbReference type="ARBA" id="ARBA00022964"/>
    </source>
</evidence>
<evidence type="ECO:0000256" key="2">
    <source>
        <dbReference type="ARBA" id="ARBA00022723"/>
    </source>
</evidence>
<evidence type="ECO:0000259" key="8">
    <source>
        <dbReference type="SMART" id="SM00702"/>
    </source>
</evidence>
<dbReference type="Gene3D" id="2.60.120.620">
    <property type="entry name" value="q2cbj1_9rhob like domain"/>
    <property type="match status" value="1"/>
</dbReference>
<keyword evidence="7" id="KW-1133">Transmembrane helix</keyword>
<keyword evidence="2" id="KW-0479">Metal-binding</keyword>
<evidence type="ECO:0000256" key="1">
    <source>
        <dbReference type="ARBA" id="ARBA00001961"/>
    </source>
</evidence>
<accession>A0ABP1QB77</accession>
<proteinExistence type="predicted"/>
<keyword evidence="6" id="KW-0408">Iron</keyword>
<evidence type="ECO:0000256" key="3">
    <source>
        <dbReference type="ARBA" id="ARBA00022896"/>
    </source>
</evidence>
<keyword evidence="4" id="KW-0223">Dioxygenase</keyword>
<evidence type="ECO:0000313" key="9">
    <source>
        <dbReference type="EMBL" id="CAL8092289.1"/>
    </source>
</evidence>
<evidence type="ECO:0000256" key="6">
    <source>
        <dbReference type="ARBA" id="ARBA00023004"/>
    </source>
</evidence>
<gene>
    <name evidence="9" type="ORF">ODALV1_LOCUS8169</name>
</gene>
<name>A0ABP1QB77_9HEXA</name>
<feature type="transmembrane region" description="Helical" evidence="7">
    <location>
        <begin position="12"/>
        <end position="33"/>
    </location>
</feature>
<keyword evidence="10" id="KW-1185">Reference proteome</keyword>
<keyword evidence="7" id="KW-0812">Transmembrane</keyword>
<dbReference type="InterPro" id="IPR006620">
    <property type="entry name" value="Pro_4_hyd_alph"/>
</dbReference>
<keyword evidence="5" id="KW-0560">Oxidoreductase</keyword>
<feature type="domain" description="Prolyl 4-hydroxylase alpha subunit" evidence="8">
    <location>
        <begin position="411"/>
        <end position="579"/>
    </location>
</feature>
<protein>
    <recommendedName>
        <fullName evidence="8">Prolyl 4-hydroxylase alpha subunit domain-containing protein</fullName>
    </recommendedName>
</protein>
<organism evidence="9 10">
    <name type="scientific">Orchesella dallaii</name>
    <dbReference type="NCBI Taxonomy" id="48710"/>
    <lineage>
        <taxon>Eukaryota</taxon>
        <taxon>Metazoa</taxon>
        <taxon>Ecdysozoa</taxon>
        <taxon>Arthropoda</taxon>
        <taxon>Hexapoda</taxon>
        <taxon>Collembola</taxon>
        <taxon>Entomobryomorpha</taxon>
        <taxon>Entomobryoidea</taxon>
        <taxon>Orchesellidae</taxon>
        <taxon>Orchesellinae</taxon>
        <taxon>Orchesella</taxon>
    </lineage>
</organism>